<organism evidence="3 4">
    <name type="scientific">Candolleomyces aberdarensis</name>
    <dbReference type="NCBI Taxonomy" id="2316362"/>
    <lineage>
        <taxon>Eukaryota</taxon>
        <taxon>Fungi</taxon>
        <taxon>Dikarya</taxon>
        <taxon>Basidiomycota</taxon>
        <taxon>Agaricomycotina</taxon>
        <taxon>Agaricomycetes</taxon>
        <taxon>Agaricomycetidae</taxon>
        <taxon>Agaricales</taxon>
        <taxon>Agaricineae</taxon>
        <taxon>Psathyrellaceae</taxon>
        <taxon>Candolleomyces</taxon>
    </lineage>
</organism>
<keyword evidence="1" id="KW-1133">Transmembrane helix</keyword>
<name>A0A4Q2CZE9_9AGAR</name>
<sequence>MRVHPKVWEYLQTVDIEARVIWSADWGVVKCLFLLNRYLPFIFMPLPVLYDNSQHFSPTVCKMAHRIGAVAIPSFMAIAEAFMYIRTYALSYKSKHFTIFLCINALVSASNPL</sequence>
<feature type="domain" description="DUF6533" evidence="2">
    <location>
        <begin position="7"/>
        <end position="42"/>
    </location>
</feature>
<gene>
    <name evidence="3" type="ORF">EST38_g13987</name>
</gene>
<dbReference type="Proteomes" id="UP000290288">
    <property type="component" value="Unassembled WGS sequence"/>
</dbReference>
<reference evidence="3 4" key="1">
    <citation type="submission" date="2019-01" db="EMBL/GenBank/DDBJ databases">
        <title>Draft genome sequence of Psathyrella aberdarensis IHI B618.</title>
        <authorList>
            <person name="Buettner E."/>
            <person name="Kellner H."/>
        </authorList>
    </citation>
    <scope>NUCLEOTIDE SEQUENCE [LARGE SCALE GENOMIC DNA]</scope>
    <source>
        <strain evidence="3 4">IHI B618</strain>
    </source>
</reference>
<dbReference type="InterPro" id="IPR045340">
    <property type="entry name" value="DUF6533"/>
</dbReference>
<protein>
    <recommendedName>
        <fullName evidence="2">DUF6533 domain-containing protein</fullName>
    </recommendedName>
</protein>
<evidence type="ECO:0000259" key="2">
    <source>
        <dbReference type="Pfam" id="PF20151"/>
    </source>
</evidence>
<dbReference type="OrthoDB" id="2638860at2759"/>
<accession>A0A4Q2CZE9</accession>
<comment type="caution">
    <text evidence="3">The sequence shown here is derived from an EMBL/GenBank/DDBJ whole genome shotgun (WGS) entry which is preliminary data.</text>
</comment>
<evidence type="ECO:0000313" key="3">
    <source>
        <dbReference type="EMBL" id="RXW11869.1"/>
    </source>
</evidence>
<feature type="transmembrane region" description="Helical" evidence="1">
    <location>
        <begin position="20"/>
        <end position="43"/>
    </location>
</feature>
<dbReference type="AlphaFoldDB" id="A0A4Q2CZE9"/>
<keyword evidence="1" id="KW-0472">Membrane</keyword>
<proteinExistence type="predicted"/>
<keyword evidence="4" id="KW-1185">Reference proteome</keyword>
<keyword evidence="1" id="KW-0812">Transmembrane</keyword>
<dbReference type="Pfam" id="PF20151">
    <property type="entry name" value="DUF6533"/>
    <property type="match status" value="1"/>
</dbReference>
<dbReference type="EMBL" id="SDEE01001552">
    <property type="protein sequence ID" value="RXW11869.1"/>
    <property type="molecule type" value="Genomic_DNA"/>
</dbReference>
<evidence type="ECO:0000313" key="4">
    <source>
        <dbReference type="Proteomes" id="UP000290288"/>
    </source>
</evidence>
<evidence type="ECO:0000256" key="1">
    <source>
        <dbReference type="SAM" id="Phobius"/>
    </source>
</evidence>
<feature type="transmembrane region" description="Helical" evidence="1">
    <location>
        <begin position="63"/>
        <end position="85"/>
    </location>
</feature>